<evidence type="ECO:0000256" key="2">
    <source>
        <dbReference type="ARBA" id="ARBA00023002"/>
    </source>
</evidence>
<feature type="domain" description="GST N-terminal" evidence="3">
    <location>
        <begin position="68"/>
        <end position="147"/>
    </location>
</feature>
<dbReference type="Proteomes" id="UP000504629">
    <property type="component" value="Unplaced"/>
</dbReference>
<evidence type="ECO:0000259" key="4">
    <source>
        <dbReference type="PROSITE" id="PS50405"/>
    </source>
</evidence>
<comment type="similarity">
    <text evidence="1">Belongs to the GST superfamily. Omega family.</text>
</comment>
<keyword evidence="5" id="KW-1185">Reference proteome</keyword>
<dbReference type="Pfam" id="PF13410">
    <property type="entry name" value="GST_C_2"/>
    <property type="match status" value="1"/>
</dbReference>
<dbReference type="InterPro" id="IPR010987">
    <property type="entry name" value="Glutathione-S-Trfase_C-like"/>
</dbReference>
<keyword evidence="2" id="KW-0560">Oxidoreductase</keyword>
<dbReference type="Gene3D" id="3.40.30.10">
    <property type="entry name" value="Glutaredoxin"/>
    <property type="match status" value="1"/>
</dbReference>
<dbReference type="FunFam" id="1.20.1050.10:FF:000009">
    <property type="entry name" value="Glutathione S-transferase omega-1"/>
    <property type="match status" value="1"/>
</dbReference>
<dbReference type="RefSeq" id="XP_028041024.1">
    <property type="nucleotide sequence ID" value="XM_028185223.1"/>
</dbReference>
<name>A0A6J2KLI9_BOMMA</name>
<dbReference type="GO" id="GO:0004364">
    <property type="term" value="F:glutathione transferase activity"/>
    <property type="evidence" value="ECO:0007669"/>
    <property type="project" value="InterPro"/>
</dbReference>
<dbReference type="GO" id="GO:0005737">
    <property type="term" value="C:cytoplasm"/>
    <property type="evidence" value="ECO:0007669"/>
    <property type="project" value="InterPro"/>
</dbReference>
<organism evidence="5 6">
    <name type="scientific">Bombyx mandarina</name>
    <name type="common">Wild silk moth</name>
    <name type="synonym">Wild silkworm</name>
    <dbReference type="NCBI Taxonomy" id="7092"/>
    <lineage>
        <taxon>Eukaryota</taxon>
        <taxon>Metazoa</taxon>
        <taxon>Ecdysozoa</taxon>
        <taxon>Arthropoda</taxon>
        <taxon>Hexapoda</taxon>
        <taxon>Insecta</taxon>
        <taxon>Pterygota</taxon>
        <taxon>Neoptera</taxon>
        <taxon>Endopterygota</taxon>
        <taxon>Lepidoptera</taxon>
        <taxon>Glossata</taxon>
        <taxon>Ditrysia</taxon>
        <taxon>Bombycoidea</taxon>
        <taxon>Bombycidae</taxon>
        <taxon>Bombycinae</taxon>
        <taxon>Bombyx</taxon>
    </lineage>
</organism>
<evidence type="ECO:0000313" key="6">
    <source>
        <dbReference type="RefSeq" id="XP_028041024.1"/>
    </source>
</evidence>
<dbReference type="OrthoDB" id="4951845at2759"/>
<dbReference type="PANTHER" id="PTHR43968:SF6">
    <property type="entry name" value="GLUTATHIONE S-TRANSFERASE OMEGA"/>
    <property type="match status" value="1"/>
</dbReference>
<dbReference type="InterPro" id="IPR004045">
    <property type="entry name" value="Glutathione_S-Trfase_N"/>
</dbReference>
<dbReference type="InterPro" id="IPR036249">
    <property type="entry name" value="Thioredoxin-like_sf"/>
</dbReference>
<evidence type="ECO:0000256" key="1">
    <source>
        <dbReference type="ARBA" id="ARBA00011067"/>
    </source>
</evidence>
<reference evidence="6" key="1">
    <citation type="submission" date="2025-08" db="UniProtKB">
        <authorList>
            <consortium name="RefSeq"/>
        </authorList>
    </citation>
    <scope>IDENTIFICATION</scope>
    <source>
        <tissue evidence="6">Silk gland</tissue>
    </source>
</reference>
<feature type="domain" description="GST C-terminal" evidence="4">
    <location>
        <begin position="152"/>
        <end position="274"/>
    </location>
</feature>
<dbReference type="InterPro" id="IPR005442">
    <property type="entry name" value="GST_omega"/>
</dbReference>
<dbReference type="SFLD" id="SFLDG00358">
    <property type="entry name" value="Main_(cytGST)"/>
    <property type="match status" value="1"/>
</dbReference>
<dbReference type="SUPFAM" id="SSF52833">
    <property type="entry name" value="Thioredoxin-like"/>
    <property type="match status" value="1"/>
</dbReference>
<dbReference type="SUPFAM" id="SSF47616">
    <property type="entry name" value="GST C-terminal domain-like"/>
    <property type="match status" value="1"/>
</dbReference>
<proteinExistence type="inferred from homology"/>
<dbReference type="Pfam" id="PF13417">
    <property type="entry name" value="GST_N_3"/>
    <property type="match status" value="1"/>
</dbReference>
<dbReference type="GO" id="GO:0006749">
    <property type="term" value="P:glutathione metabolic process"/>
    <property type="evidence" value="ECO:0007669"/>
    <property type="project" value="TreeGrafter"/>
</dbReference>
<accession>A0A6J2KLI9</accession>
<evidence type="ECO:0000259" key="3">
    <source>
        <dbReference type="PROSITE" id="PS50404"/>
    </source>
</evidence>
<dbReference type="InterPro" id="IPR040079">
    <property type="entry name" value="Glutathione_S-Trfase"/>
</dbReference>
<dbReference type="CTD" id="119391"/>
<dbReference type="FunFam" id="3.40.30.10:FF:000123">
    <property type="entry name" value="Glutathione transferase o1"/>
    <property type="match status" value="1"/>
</dbReference>
<protein>
    <submittedName>
        <fullName evidence="6">Pyrimidodiazepine synthase-like</fullName>
    </submittedName>
</protein>
<evidence type="ECO:0000313" key="5">
    <source>
        <dbReference type="Proteomes" id="UP000504629"/>
    </source>
</evidence>
<dbReference type="InterPro" id="IPR036282">
    <property type="entry name" value="Glutathione-S-Trfase_C_sf"/>
</dbReference>
<dbReference type="InterPro" id="IPR050983">
    <property type="entry name" value="GST_Omega/HSP26"/>
</dbReference>
<sequence>MITSTVSLAMHLIYSSFQGVRVISQVLEYVLPYTGVPFRNMSAIKDSRNINFNTKHLRKGDPLPPFNGKLRVYNMRYCPYAQRTILALNAKQIDYEVVNIDLIDKPEWLTTKSAFAKVPAIEIAEDVTIYESLVTVEYLDEVYPKRPLLPQDPLKKALDKIIVEASSPIQSLFIKILKFSDTVNEEHVAAYHKALDFIQEQLKNRGTVFLDGSEPGYADYMIWPWFERLRAFAHDERVRLEPSKYSLLLEYIDNMLKDSAVSQYLIPLEILAKFHEAYTKKEKPNYELLNECLKSF</sequence>
<dbReference type="SFLD" id="SFLDS00019">
    <property type="entry name" value="Glutathione_Transferase_(cytos"/>
    <property type="match status" value="1"/>
</dbReference>
<dbReference type="KEGG" id="bman:114251046"/>
<dbReference type="GO" id="GO:0045174">
    <property type="term" value="F:glutathione dehydrogenase (ascorbate) activity"/>
    <property type="evidence" value="ECO:0007669"/>
    <property type="project" value="TreeGrafter"/>
</dbReference>
<dbReference type="PANTHER" id="PTHR43968">
    <property type="match status" value="1"/>
</dbReference>
<dbReference type="GeneID" id="114251046"/>
<dbReference type="Gene3D" id="1.20.1050.10">
    <property type="match status" value="1"/>
</dbReference>
<dbReference type="PRINTS" id="PR01625">
    <property type="entry name" value="GSTRNSFRASEO"/>
</dbReference>
<gene>
    <name evidence="6" type="primary">LOC114251046</name>
</gene>
<dbReference type="PROSITE" id="PS50405">
    <property type="entry name" value="GST_CTER"/>
    <property type="match status" value="1"/>
</dbReference>
<dbReference type="PROSITE" id="PS50404">
    <property type="entry name" value="GST_NTER"/>
    <property type="match status" value="1"/>
</dbReference>
<dbReference type="AlphaFoldDB" id="A0A6J2KLI9"/>